<dbReference type="Gene3D" id="3.40.1580.10">
    <property type="entry name" value="SMI1/KNR4-like"/>
    <property type="match status" value="1"/>
</dbReference>
<dbReference type="AlphaFoldDB" id="A0A6J4SIV3"/>
<dbReference type="SUPFAM" id="SSF160631">
    <property type="entry name" value="SMI1/KNR4-like"/>
    <property type="match status" value="1"/>
</dbReference>
<feature type="domain" description="Knr4/Smi1-like" evidence="1">
    <location>
        <begin position="23"/>
        <end position="147"/>
    </location>
</feature>
<accession>A0A6J4SIV3</accession>
<dbReference type="SMART" id="SM00860">
    <property type="entry name" value="SMI1_KNR4"/>
    <property type="match status" value="1"/>
</dbReference>
<name>A0A6J4SIV3_9ACTN</name>
<reference evidence="2" key="1">
    <citation type="submission" date="2020-02" db="EMBL/GenBank/DDBJ databases">
        <authorList>
            <person name="Meier V. D."/>
        </authorList>
    </citation>
    <scope>NUCLEOTIDE SEQUENCE</scope>
    <source>
        <strain evidence="2">AVDCRST_MAG85</strain>
    </source>
</reference>
<dbReference type="InterPro" id="IPR018958">
    <property type="entry name" value="Knr4/Smi1-like_dom"/>
</dbReference>
<sequence length="281" mass="31311">MASFDEIKLAFWDKTASHGVGAPLTDERLAHAERELGVTLPDAYVELLRLQNGGGVAAAYDGFSEEASLESLAGVGPTRVGHTILDSRAIRHTWEMPDGLVLLEGDGHTWVALDYRRTTTDPPVVWWDNDEEAGTELAPDFRSFVEALRPLDTIFDDSNWVTAPSDRPPSAVEKAEHGALSAAIRQLAEDVADLHAGRRGMDNTKKWCRARAEPVFRQAGKRSGPVNEALREIKAARDPDELERLVSERLVPELERLMPYWIDKRLQGYALDEEYLREQAG</sequence>
<dbReference type="EMBL" id="CADCVT010000154">
    <property type="protein sequence ID" value="CAA9494648.1"/>
    <property type="molecule type" value="Genomic_DNA"/>
</dbReference>
<dbReference type="InterPro" id="IPR037883">
    <property type="entry name" value="Knr4/Smi1-like_sf"/>
</dbReference>
<evidence type="ECO:0000259" key="1">
    <source>
        <dbReference type="SMART" id="SM00860"/>
    </source>
</evidence>
<dbReference type="Pfam" id="PF09346">
    <property type="entry name" value="SMI1_KNR4"/>
    <property type="match status" value="1"/>
</dbReference>
<gene>
    <name evidence="2" type="ORF">AVDCRST_MAG85-1404</name>
</gene>
<organism evidence="2">
    <name type="scientific">uncultured Solirubrobacteraceae bacterium</name>
    <dbReference type="NCBI Taxonomy" id="1162706"/>
    <lineage>
        <taxon>Bacteria</taxon>
        <taxon>Bacillati</taxon>
        <taxon>Actinomycetota</taxon>
        <taxon>Thermoleophilia</taxon>
        <taxon>Solirubrobacterales</taxon>
        <taxon>Solirubrobacteraceae</taxon>
        <taxon>environmental samples</taxon>
    </lineage>
</organism>
<protein>
    <recommendedName>
        <fullName evidence="1">Knr4/Smi1-like domain-containing protein</fullName>
    </recommendedName>
</protein>
<evidence type="ECO:0000313" key="2">
    <source>
        <dbReference type="EMBL" id="CAA9494648.1"/>
    </source>
</evidence>
<proteinExistence type="predicted"/>